<gene>
    <name evidence="1" type="ORF">IQ276_16240</name>
</gene>
<accession>A0A8J7A0V7</accession>
<comment type="caution">
    <text evidence="1">The sequence shown here is derived from an EMBL/GenBank/DDBJ whole genome shotgun (WGS) entry which is preliminary data.</text>
</comment>
<dbReference type="RefSeq" id="WP_193917895.1">
    <property type="nucleotide sequence ID" value="NZ_JADEXS020000001.1"/>
</dbReference>
<organism evidence="1 2">
    <name type="scientific">Desmonostoc muscorum LEGE 12446</name>
    <dbReference type="NCBI Taxonomy" id="1828758"/>
    <lineage>
        <taxon>Bacteria</taxon>
        <taxon>Bacillati</taxon>
        <taxon>Cyanobacteriota</taxon>
        <taxon>Cyanophyceae</taxon>
        <taxon>Nostocales</taxon>
        <taxon>Nostocaceae</taxon>
        <taxon>Desmonostoc</taxon>
    </lineage>
</organism>
<evidence type="ECO:0000313" key="2">
    <source>
        <dbReference type="Proteomes" id="UP000622533"/>
    </source>
</evidence>
<dbReference type="EMBL" id="JADEXS010000210">
    <property type="protein sequence ID" value="MBE9023921.1"/>
    <property type="molecule type" value="Genomic_DNA"/>
</dbReference>
<keyword evidence="2" id="KW-1185">Reference proteome</keyword>
<proteinExistence type="predicted"/>
<dbReference type="AlphaFoldDB" id="A0A8J7A0V7"/>
<protein>
    <submittedName>
        <fullName evidence="1">Uncharacterized protein</fullName>
    </submittedName>
</protein>
<dbReference type="Proteomes" id="UP000622533">
    <property type="component" value="Unassembled WGS sequence"/>
</dbReference>
<name>A0A8J7A0V7_DESMC</name>
<evidence type="ECO:0000313" key="1">
    <source>
        <dbReference type="EMBL" id="MBE9023921.1"/>
    </source>
</evidence>
<reference evidence="1" key="1">
    <citation type="submission" date="2020-10" db="EMBL/GenBank/DDBJ databases">
        <authorList>
            <person name="Castelo-Branco R."/>
            <person name="Eusebio N."/>
            <person name="Adriana R."/>
            <person name="Vieira A."/>
            <person name="Brugerolle De Fraissinette N."/>
            <person name="Rezende De Castro R."/>
            <person name="Schneider M.P."/>
            <person name="Vasconcelos V."/>
            <person name="Leao P.N."/>
        </authorList>
    </citation>
    <scope>NUCLEOTIDE SEQUENCE</scope>
    <source>
        <strain evidence="1">LEGE 12446</strain>
    </source>
</reference>
<sequence length="52" mass="5740">MNNDTIQLLKSESARLGVSQNDLVRIGIKSIKGTDLQTLKAAKELLSEVREN</sequence>